<gene>
    <name evidence="1" type="ORF">N425_05225</name>
</gene>
<name>W2C702_9BACT</name>
<comment type="caution">
    <text evidence="1">The sequence shown here is derived from an EMBL/GenBank/DDBJ whole genome shotgun (WGS) entry which is preliminary data.</text>
</comment>
<evidence type="ECO:0000313" key="2">
    <source>
        <dbReference type="Proteomes" id="UP000018837"/>
    </source>
</evidence>
<protein>
    <submittedName>
        <fullName evidence="1">Uncharacterized protein</fullName>
    </submittedName>
</protein>
<dbReference type="Proteomes" id="UP000018837">
    <property type="component" value="Unassembled WGS sequence"/>
</dbReference>
<dbReference type="AlphaFoldDB" id="W2C702"/>
<organism evidence="1 2">
    <name type="scientific">Tannerella sp. oral taxon BU063 isolate Cell 2</name>
    <dbReference type="NCBI Taxonomy" id="1411148"/>
    <lineage>
        <taxon>Bacteria</taxon>
        <taxon>Pseudomonadati</taxon>
        <taxon>Bacteroidota</taxon>
        <taxon>Bacteroidia</taxon>
        <taxon>Bacteroidales</taxon>
        <taxon>Tannerellaceae</taxon>
        <taxon>Tannerella</taxon>
    </lineage>
</organism>
<reference evidence="1 2" key="1">
    <citation type="submission" date="2013-11" db="EMBL/GenBank/DDBJ databases">
        <title>Single cell genomics of uncultured Tannerella BU063 (oral taxon 286).</title>
        <authorList>
            <person name="Beall C.J."/>
            <person name="Campbell A.G."/>
            <person name="Griffen A.L."/>
            <person name="Podar M."/>
            <person name="Leys E.J."/>
        </authorList>
    </citation>
    <scope>NUCLEOTIDE SEQUENCE [LARGE SCALE GENOMIC DNA]</scope>
    <source>
        <strain evidence="1">Cell 2</strain>
    </source>
</reference>
<evidence type="ECO:0000313" key="1">
    <source>
        <dbReference type="EMBL" id="ETK02272.1"/>
    </source>
</evidence>
<dbReference type="EMBL" id="AYUF01000372">
    <property type="protein sequence ID" value="ETK02272.1"/>
    <property type="molecule type" value="Genomic_DNA"/>
</dbReference>
<accession>W2C702</accession>
<sequence length="45" mass="5403">MDKKKVHVLLHPLSREGATIKMKCWKGKRRELLEELKEEFLLVIK</sequence>
<proteinExistence type="predicted"/>